<feature type="compositionally biased region" description="Low complexity" evidence="1">
    <location>
        <begin position="59"/>
        <end position="71"/>
    </location>
</feature>
<organism evidence="2 3">
    <name type="scientific">Setaria italica</name>
    <name type="common">Foxtail millet</name>
    <name type="synonym">Panicum italicum</name>
    <dbReference type="NCBI Taxonomy" id="4555"/>
    <lineage>
        <taxon>Eukaryota</taxon>
        <taxon>Viridiplantae</taxon>
        <taxon>Streptophyta</taxon>
        <taxon>Embryophyta</taxon>
        <taxon>Tracheophyta</taxon>
        <taxon>Spermatophyta</taxon>
        <taxon>Magnoliopsida</taxon>
        <taxon>Liliopsida</taxon>
        <taxon>Poales</taxon>
        <taxon>Poaceae</taxon>
        <taxon>PACMAD clade</taxon>
        <taxon>Panicoideae</taxon>
        <taxon>Panicodae</taxon>
        <taxon>Paniceae</taxon>
        <taxon>Cenchrinae</taxon>
        <taxon>Setaria</taxon>
    </lineage>
</organism>
<feature type="region of interest" description="Disordered" evidence="1">
    <location>
        <begin position="189"/>
        <end position="243"/>
    </location>
</feature>
<feature type="region of interest" description="Disordered" evidence="1">
    <location>
        <begin position="1"/>
        <end position="136"/>
    </location>
</feature>
<feature type="compositionally biased region" description="Pro residues" evidence="1">
    <location>
        <begin position="100"/>
        <end position="113"/>
    </location>
</feature>
<protein>
    <submittedName>
        <fullName evidence="2">Uncharacterized protein</fullName>
    </submittedName>
</protein>
<proteinExistence type="predicted"/>
<dbReference type="Gramene" id="KQK98145">
    <property type="protein sequence ID" value="KQK98145"/>
    <property type="gene ID" value="SETIT_010867mg"/>
</dbReference>
<name>K3Y9H5_SETIT</name>
<evidence type="ECO:0000313" key="3">
    <source>
        <dbReference type="Proteomes" id="UP000004995"/>
    </source>
</evidence>
<sequence>MGSKRALRATNRSQLDPKYCLAPRRRQASSATRRCSSRIPSTQAPPHRAGSVDRSTLKTYTTPSGTAGTTADVLPSHLKKTSQRTNRSPAAPCSSRRRPPLLPPPPSSPPPPSTRIGAGPSSASAREAARGRDGCAPARRAALRGQRRARPWPVARRVALRRAERAGMRTSSTAAGGLMWGCATAGAVWGRDGRRGEGRRRRGPPTAKSTSRWPRELPSRPNRRASAAPKLSRRSSAGTLAPPCLRSRRRFEVSRAWDEW</sequence>
<dbReference type="InParanoid" id="K3Y9H5"/>
<dbReference type="AlphaFoldDB" id="K3Y9H5"/>
<dbReference type="HOGENOM" id="CLU_1071189_0_0_1"/>
<evidence type="ECO:0000313" key="2">
    <source>
        <dbReference type="EnsemblPlants" id="KQK98145"/>
    </source>
</evidence>
<dbReference type="EMBL" id="AGNK02004438">
    <property type="status" value="NOT_ANNOTATED_CDS"/>
    <property type="molecule type" value="Genomic_DNA"/>
</dbReference>
<dbReference type="eggNOG" id="ENOG502R7E2">
    <property type="taxonomic scope" value="Eukaryota"/>
</dbReference>
<feature type="compositionally biased region" description="Low complexity" evidence="1">
    <location>
        <begin position="117"/>
        <end position="126"/>
    </location>
</feature>
<evidence type="ECO:0000256" key="1">
    <source>
        <dbReference type="SAM" id="MobiDB-lite"/>
    </source>
</evidence>
<reference evidence="2" key="2">
    <citation type="submission" date="2018-08" db="UniProtKB">
        <authorList>
            <consortium name="EnsemblPlants"/>
        </authorList>
    </citation>
    <scope>IDENTIFICATION</scope>
    <source>
        <strain evidence="2">Yugu1</strain>
    </source>
</reference>
<dbReference type="EnsemblPlants" id="KQK98145">
    <property type="protein sequence ID" value="KQK98145"/>
    <property type="gene ID" value="SETIT_010867mg"/>
</dbReference>
<keyword evidence="3" id="KW-1185">Reference proteome</keyword>
<reference evidence="3" key="1">
    <citation type="journal article" date="2012" name="Nat. Biotechnol.">
        <title>Reference genome sequence of the model plant Setaria.</title>
        <authorList>
            <person name="Bennetzen J.L."/>
            <person name="Schmutz J."/>
            <person name="Wang H."/>
            <person name="Percifield R."/>
            <person name="Hawkins J."/>
            <person name="Pontaroli A.C."/>
            <person name="Estep M."/>
            <person name="Feng L."/>
            <person name="Vaughn J.N."/>
            <person name="Grimwood J."/>
            <person name="Jenkins J."/>
            <person name="Barry K."/>
            <person name="Lindquist E."/>
            <person name="Hellsten U."/>
            <person name="Deshpande S."/>
            <person name="Wang X."/>
            <person name="Wu X."/>
            <person name="Mitros T."/>
            <person name="Triplett J."/>
            <person name="Yang X."/>
            <person name="Ye C.Y."/>
            <person name="Mauro-Herrera M."/>
            <person name="Wang L."/>
            <person name="Li P."/>
            <person name="Sharma M."/>
            <person name="Sharma R."/>
            <person name="Ronald P.C."/>
            <person name="Panaud O."/>
            <person name="Kellogg E.A."/>
            <person name="Brutnell T.P."/>
            <person name="Doust A.N."/>
            <person name="Tuskan G.A."/>
            <person name="Rokhsar D."/>
            <person name="Devos K.M."/>
        </authorList>
    </citation>
    <scope>NUCLEOTIDE SEQUENCE [LARGE SCALE GENOMIC DNA]</scope>
    <source>
        <strain evidence="3">cv. Yugu1</strain>
    </source>
</reference>
<feature type="compositionally biased region" description="Polar residues" evidence="1">
    <location>
        <begin position="28"/>
        <end position="44"/>
    </location>
</feature>
<dbReference type="Proteomes" id="UP000004995">
    <property type="component" value="Unassembled WGS sequence"/>
</dbReference>
<accession>K3Y9H5</accession>